<proteinExistence type="predicted"/>
<dbReference type="Gene3D" id="3.10.490.10">
    <property type="entry name" value="Gamma-glutamyl cyclotransferase-like"/>
    <property type="match status" value="1"/>
</dbReference>
<evidence type="ECO:0000256" key="2">
    <source>
        <dbReference type="ARBA" id="ARBA00023239"/>
    </source>
</evidence>
<dbReference type="CDD" id="cd06661">
    <property type="entry name" value="GGCT_like"/>
    <property type="match status" value="1"/>
</dbReference>
<feature type="active site" description="Proton acceptor" evidence="3">
    <location>
        <position position="97"/>
    </location>
</feature>
<dbReference type="Proteomes" id="UP000799770">
    <property type="component" value="Unassembled WGS sequence"/>
</dbReference>
<gene>
    <name evidence="5" type="ORF">BDV96DRAFT_507952</name>
</gene>
<name>A0A6A5YHF4_9PLEO</name>
<keyword evidence="2" id="KW-0456">Lyase</keyword>
<evidence type="ECO:0000256" key="4">
    <source>
        <dbReference type="PIRSR" id="PIRSR617939-2"/>
    </source>
</evidence>
<dbReference type="AlphaFoldDB" id="A0A6A5YHF4"/>
<sequence length="290" mass="32894">MSTSKNVWYFAYGSNMSSTTFREGRGIDPLQSIAVKVPGWRLVFDIFGMPYREPAFASIAPIPVRTPLEPLLMHEEQVHGIAYLVTHEQYIHIIASEGGDIEYNQIELPAVAIHGNTDDVLTVKTLVTAFACTPTRLPSLRYKEIMFQGGQEAALPNYYQRYLDNLPHFEPPKSAHRRIGAALFLSFWTPLMMFAEALTKATANSDGNGNVPKVTKLIVRFILVVMWWYHDHVHASIWGRGDGLQISSLRDFDLYDSMGEKFPLNSTFQQRETEPIEKQWEPETATISLV</sequence>
<protein>
    <recommendedName>
        <fullName evidence="1">gamma-glutamylcyclotransferase</fullName>
        <ecNumber evidence="1">4.3.2.9</ecNumber>
    </recommendedName>
</protein>
<evidence type="ECO:0000256" key="1">
    <source>
        <dbReference type="ARBA" id="ARBA00012346"/>
    </source>
</evidence>
<dbReference type="PANTHER" id="PTHR12935">
    <property type="entry name" value="GAMMA-GLUTAMYLCYCLOTRANSFERASE"/>
    <property type="match status" value="1"/>
</dbReference>
<keyword evidence="6" id="KW-1185">Reference proteome</keyword>
<feature type="binding site" evidence="4">
    <location>
        <begin position="9"/>
        <end position="14"/>
    </location>
    <ligand>
        <name>substrate</name>
    </ligand>
</feature>
<evidence type="ECO:0000256" key="3">
    <source>
        <dbReference type="PIRSR" id="PIRSR617939-1"/>
    </source>
</evidence>
<organism evidence="5 6">
    <name type="scientific">Lophiotrema nucula</name>
    <dbReference type="NCBI Taxonomy" id="690887"/>
    <lineage>
        <taxon>Eukaryota</taxon>
        <taxon>Fungi</taxon>
        <taxon>Dikarya</taxon>
        <taxon>Ascomycota</taxon>
        <taxon>Pezizomycotina</taxon>
        <taxon>Dothideomycetes</taxon>
        <taxon>Pleosporomycetidae</taxon>
        <taxon>Pleosporales</taxon>
        <taxon>Lophiotremataceae</taxon>
        <taxon>Lophiotrema</taxon>
    </lineage>
</organism>
<feature type="binding site" evidence="4">
    <location>
        <position position="142"/>
    </location>
    <ligand>
        <name>substrate</name>
    </ligand>
</feature>
<accession>A0A6A5YHF4</accession>
<dbReference type="InterPro" id="IPR017939">
    <property type="entry name" value="G-Glutamylcylcotransferase"/>
</dbReference>
<reference evidence="5" key="1">
    <citation type="journal article" date="2020" name="Stud. Mycol.">
        <title>101 Dothideomycetes genomes: a test case for predicting lifestyles and emergence of pathogens.</title>
        <authorList>
            <person name="Haridas S."/>
            <person name="Albert R."/>
            <person name="Binder M."/>
            <person name="Bloem J."/>
            <person name="Labutti K."/>
            <person name="Salamov A."/>
            <person name="Andreopoulos B."/>
            <person name="Baker S."/>
            <person name="Barry K."/>
            <person name="Bills G."/>
            <person name="Bluhm B."/>
            <person name="Cannon C."/>
            <person name="Castanera R."/>
            <person name="Culley D."/>
            <person name="Daum C."/>
            <person name="Ezra D."/>
            <person name="Gonzalez J."/>
            <person name="Henrissat B."/>
            <person name="Kuo A."/>
            <person name="Liang C."/>
            <person name="Lipzen A."/>
            <person name="Lutzoni F."/>
            <person name="Magnuson J."/>
            <person name="Mondo S."/>
            <person name="Nolan M."/>
            <person name="Ohm R."/>
            <person name="Pangilinan J."/>
            <person name="Park H.-J."/>
            <person name="Ramirez L."/>
            <person name="Alfaro M."/>
            <person name="Sun H."/>
            <person name="Tritt A."/>
            <person name="Yoshinaga Y."/>
            <person name="Zwiers L.-H."/>
            <person name="Turgeon B."/>
            <person name="Goodwin S."/>
            <person name="Spatafora J."/>
            <person name="Crous P."/>
            <person name="Grigoriev I."/>
        </authorList>
    </citation>
    <scope>NUCLEOTIDE SEQUENCE</scope>
    <source>
        <strain evidence="5">CBS 627.86</strain>
    </source>
</reference>
<dbReference type="EMBL" id="ML977363">
    <property type="protein sequence ID" value="KAF2106370.1"/>
    <property type="molecule type" value="Genomic_DNA"/>
</dbReference>
<dbReference type="EC" id="4.3.2.9" evidence="1"/>
<dbReference type="OrthoDB" id="2017317at2759"/>
<dbReference type="PANTHER" id="PTHR12935:SF0">
    <property type="entry name" value="GAMMA-GLUTAMYLCYCLOTRANSFERASE"/>
    <property type="match status" value="1"/>
</dbReference>
<evidence type="ECO:0000313" key="6">
    <source>
        <dbReference type="Proteomes" id="UP000799770"/>
    </source>
</evidence>
<evidence type="ECO:0000313" key="5">
    <source>
        <dbReference type="EMBL" id="KAF2106370.1"/>
    </source>
</evidence>
<dbReference type="InterPro" id="IPR013024">
    <property type="entry name" value="GGCT-like"/>
</dbReference>
<dbReference type="GO" id="GO:0003839">
    <property type="term" value="F:gamma-glutamylcyclotransferase activity"/>
    <property type="evidence" value="ECO:0007669"/>
    <property type="project" value="UniProtKB-EC"/>
</dbReference>